<organism evidence="1">
    <name type="scientific">Arundo donax</name>
    <name type="common">Giant reed</name>
    <name type="synonym">Donax arundinaceus</name>
    <dbReference type="NCBI Taxonomy" id="35708"/>
    <lineage>
        <taxon>Eukaryota</taxon>
        <taxon>Viridiplantae</taxon>
        <taxon>Streptophyta</taxon>
        <taxon>Embryophyta</taxon>
        <taxon>Tracheophyta</taxon>
        <taxon>Spermatophyta</taxon>
        <taxon>Magnoliopsida</taxon>
        <taxon>Liliopsida</taxon>
        <taxon>Poales</taxon>
        <taxon>Poaceae</taxon>
        <taxon>PACMAD clade</taxon>
        <taxon>Arundinoideae</taxon>
        <taxon>Arundineae</taxon>
        <taxon>Arundo</taxon>
    </lineage>
</organism>
<dbReference type="AlphaFoldDB" id="A0A0A9DSL3"/>
<name>A0A0A9DSL3_ARUDO</name>
<reference evidence="1" key="2">
    <citation type="journal article" date="2015" name="Data Brief">
        <title>Shoot transcriptome of the giant reed, Arundo donax.</title>
        <authorList>
            <person name="Barrero R.A."/>
            <person name="Guerrero F.D."/>
            <person name="Moolhuijzen P."/>
            <person name="Goolsby J.A."/>
            <person name="Tidwell J."/>
            <person name="Bellgard S.E."/>
            <person name="Bellgard M.I."/>
        </authorList>
    </citation>
    <scope>NUCLEOTIDE SEQUENCE</scope>
    <source>
        <tissue evidence="1">Shoot tissue taken approximately 20 cm above the soil surface</tissue>
    </source>
</reference>
<protein>
    <submittedName>
        <fullName evidence="1">Uncharacterized protein</fullName>
    </submittedName>
</protein>
<proteinExistence type="predicted"/>
<reference evidence="1" key="1">
    <citation type="submission" date="2014-09" db="EMBL/GenBank/DDBJ databases">
        <authorList>
            <person name="Magalhaes I.L.F."/>
            <person name="Oliveira U."/>
            <person name="Santos F.R."/>
            <person name="Vidigal T.H.D.A."/>
            <person name="Brescovit A.D."/>
            <person name="Santos A.J."/>
        </authorList>
    </citation>
    <scope>NUCLEOTIDE SEQUENCE</scope>
    <source>
        <tissue evidence="1">Shoot tissue taken approximately 20 cm above the soil surface</tissue>
    </source>
</reference>
<accession>A0A0A9DSL3</accession>
<dbReference type="EMBL" id="GBRH01208232">
    <property type="protein sequence ID" value="JAD89663.1"/>
    <property type="molecule type" value="Transcribed_RNA"/>
</dbReference>
<evidence type="ECO:0000313" key="1">
    <source>
        <dbReference type="EMBL" id="JAD89663.1"/>
    </source>
</evidence>
<sequence length="59" mass="6615">MFHGKTLSKEVKCLILIHAPYNHQSTKKYADGLRIEHPQNGRMVLQRGSPVTGVATRIS</sequence>